<dbReference type="SMART" id="SM00248">
    <property type="entry name" value="ANK"/>
    <property type="match status" value="4"/>
</dbReference>
<reference evidence="5 6" key="1">
    <citation type="journal article" date="2024" name="bioRxiv">
        <title>A reference genome for Trichogramma kaykai: A tiny desert-dwelling parasitoid wasp with competing sex-ratio distorters.</title>
        <authorList>
            <person name="Culotta J."/>
            <person name="Lindsey A.R."/>
        </authorList>
    </citation>
    <scope>NUCLEOTIDE SEQUENCE [LARGE SCALE GENOMIC DNA]</scope>
    <source>
        <strain evidence="5 6">KSX58</strain>
    </source>
</reference>
<evidence type="ECO:0000256" key="2">
    <source>
        <dbReference type="ARBA" id="ARBA00023043"/>
    </source>
</evidence>
<evidence type="ECO:0000313" key="6">
    <source>
        <dbReference type="Proteomes" id="UP001627154"/>
    </source>
</evidence>
<dbReference type="InterPro" id="IPR036770">
    <property type="entry name" value="Ankyrin_rpt-contain_sf"/>
</dbReference>
<feature type="repeat" description="ANK" evidence="3">
    <location>
        <begin position="200"/>
        <end position="232"/>
    </location>
</feature>
<dbReference type="Pfam" id="PF12796">
    <property type="entry name" value="Ank_2"/>
    <property type="match status" value="1"/>
</dbReference>
<dbReference type="InterPro" id="IPR002110">
    <property type="entry name" value="Ankyrin_rpt"/>
</dbReference>
<sequence>MSSSSDESDDSSSSSGGEEISAEQWDHYGKINFEKLKCLREKLNWENEEERREFYRQLEDLIKNWKGRRPNLRDIFQPEEIDWLLTEDVKEFVKKGGGIRETPIIRFVKKSGYKDEPNVDENGKPLLRRATALHYVGGCGFYFSPAVTGLFKIYNRFDANYTDESGLTHLHISACEFEWDYIVRKFLDFEHDLDCRVQRTGDLPLHVALDINNNEVALMLLRRGADPNLPNEKGFTSLHLIYKWEYYYTDEYREFLKMFFKIIEDQNRSLQLEARDKLGRSPLQWAVASFMPDAVDTFLDLGADLSSFVFPTESHLDERFDWWFDDYWDGFKLRLASGALAVLDCLKRRGYELERSDVLTIMKFFLKYKVFRKVKDNGKEFASEDSQDDEHWYNSESFAKKAKKIMINPSLSLYELVRLRPGESEKRLTYLDCFVFVNSNEFRLLPELERKNDSCAAHLNEVMARGFCRRWALEPFVYLTSNRLPILCCEIILENLKNEDLCRVCLATVERSS</sequence>
<comment type="caution">
    <text evidence="5">The sequence shown here is derived from an EMBL/GenBank/DDBJ whole genome shotgun (WGS) entry which is preliminary data.</text>
</comment>
<dbReference type="PROSITE" id="PS50297">
    <property type="entry name" value="ANK_REP_REGION"/>
    <property type="match status" value="1"/>
</dbReference>
<dbReference type="AlphaFoldDB" id="A0ABD2WJ92"/>
<name>A0ABD2WJ92_9HYME</name>
<feature type="region of interest" description="Disordered" evidence="4">
    <location>
        <begin position="1"/>
        <end position="23"/>
    </location>
</feature>
<keyword evidence="2 3" id="KW-0040">ANK repeat</keyword>
<protein>
    <submittedName>
        <fullName evidence="5">Uncharacterized protein</fullName>
    </submittedName>
</protein>
<feature type="compositionally biased region" description="Acidic residues" evidence="4">
    <location>
        <begin position="1"/>
        <end position="10"/>
    </location>
</feature>
<keyword evidence="6" id="KW-1185">Reference proteome</keyword>
<proteinExistence type="predicted"/>
<dbReference type="SUPFAM" id="SSF48403">
    <property type="entry name" value="Ankyrin repeat"/>
    <property type="match status" value="1"/>
</dbReference>
<evidence type="ECO:0000256" key="1">
    <source>
        <dbReference type="ARBA" id="ARBA00022737"/>
    </source>
</evidence>
<dbReference type="Proteomes" id="UP001627154">
    <property type="component" value="Unassembled WGS sequence"/>
</dbReference>
<keyword evidence="1" id="KW-0677">Repeat</keyword>
<organism evidence="5 6">
    <name type="scientific">Trichogramma kaykai</name>
    <dbReference type="NCBI Taxonomy" id="54128"/>
    <lineage>
        <taxon>Eukaryota</taxon>
        <taxon>Metazoa</taxon>
        <taxon>Ecdysozoa</taxon>
        <taxon>Arthropoda</taxon>
        <taxon>Hexapoda</taxon>
        <taxon>Insecta</taxon>
        <taxon>Pterygota</taxon>
        <taxon>Neoptera</taxon>
        <taxon>Endopterygota</taxon>
        <taxon>Hymenoptera</taxon>
        <taxon>Apocrita</taxon>
        <taxon>Proctotrupomorpha</taxon>
        <taxon>Chalcidoidea</taxon>
        <taxon>Trichogrammatidae</taxon>
        <taxon>Trichogramma</taxon>
    </lineage>
</organism>
<dbReference type="PROSITE" id="PS50088">
    <property type="entry name" value="ANK_REPEAT"/>
    <property type="match status" value="1"/>
</dbReference>
<evidence type="ECO:0000256" key="3">
    <source>
        <dbReference type="PROSITE-ProRule" id="PRU00023"/>
    </source>
</evidence>
<gene>
    <name evidence="5" type="ORF">TKK_012312</name>
</gene>
<dbReference type="Gene3D" id="1.25.40.20">
    <property type="entry name" value="Ankyrin repeat-containing domain"/>
    <property type="match status" value="1"/>
</dbReference>
<dbReference type="PANTHER" id="PTHR24141">
    <property type="entry name" value="2-5A-DEPENDENT RIBONUCLEASE"/>
    <property type="match status" value="1"/>
</dbReference>
<accession>A0ABD2WJ92</accession>
<evidence type="ECO:0000256" key="4">
    <source>
        <dbReference type="SAM" id="MobiDB-lite"/>
    </source>
</evidence>
<evidence type="ECO:0000313" key="5">
    <source>
        <dbReference type="EMBL" id="KAL3393036.1"/>
    </source>
</evidence>
<dbReference type="EMBL" id="JBJJXI010000100">
    <property type="protein sequence ID" value="KAL3393036.1"/>
    <property type="molecule type" value="Genomic_DNA"/>
</dbReference>
<dbReference type="PANTHER" id="PTHR24141:SF1">
    <property type="entry name" value="2-5A-DEPENDENT RIBONUCLEASE"/>
    <property type="match status" value="1"/>
</dbReference>